<dbReference type="Pfam" id="PF00170">
    <property type="entry name" value="bZIP_1"/>
    <property type="match status" value="1"/>
</dbReference>
<dbReference type="SUPFAM" id="SSF57959">
    <property type="entry name" value="Leucine zipper domain"/>
    <property type="match status" value="1"/>
</dbReference>
<feature type="compositionally biased region" description="Basic and acidic residues" evidence="2">
    <location>
        <begin position="277"/>
        <end position="288"/>
    </location>
</feature>
<dbReference type="PROSITE" id="PS00036">
    <property type="entry name" value="BZIP_BASIC"/>
    <property type="match status" value="1"/>
</dbReference>
<dbReference type="EMBL" id="VWRR01000001">
    <property type="protein sequence ID" value="KAF6005321.1"/>
    <property type="molecule type" value="Genomic_DNA"/>
</dbReference>
<accession>A0A7J7ISI8</accession>
<feature type="compositionally biased region" description="Basic and acidic residues" evidence="2">
    <location>
        <begin position="190"/>
        <end position="203"/>
    </location>
</feature>
<evidence type="ECO:0000256" key="2">
    <source>
        <dbReference type="SAM" id="MobiDB-lite"/>
    </source>
</evidence>
<dbReference type="OrthoDB" id="10458412at2759"/>
<reference evidence="4 5" key="1">
    <citation type="journal article" date="2020" name="J. Phycol.">
        <title>Comparative genome analysis reveals Cyanidiococcus gen. nov., a new extremophilic red algal genus sister to Cyanidioschyzon (Cyanidioschyzonaceae, Rhodophyta).</title>
        <authorList>
            <person name="Liu S.-L."/>
            <person name="Chiang Y.-R."/>
            <person name="Yoon H.S."/>
            <person name="Fu H.-Y."/>
        </authorList>
    </citation>
    <scope>NUCLEOTIDE SEQUENCE [LARGE SCALE GENOMIC DNA]</scope>
    <source>
        <strain evidence="4 5">THAL066</strain>
    </source>
</reference>
<dbReference type="GO" id="GO:0003700">
    <property type="term" value="F:DNA-binding transcription factor activity"/>
    <property type="evidence" value="ECO:0007669"/>
    <property type="project" value="InterPro"/>
</dbReference>
<evidence type="ECO:0000313" key="4">
    <source>
        <dbReference type="EMBL" id="KAF6005321.1"/>
    </source>
</evidence>
<evidence type="ECO:0000256" key="1">
    <source>
        <dbReference type="SAM" id="Coils"/>
    </source>
</evidence>
<keyword evidence="5" id="KW-1185">Reference proteome</keyword>
<organism evidence="4 5">
    <name type="scientific">Cyanidiococcus yangmingshanensis</name>
    <dbReference type="NCBI Taxonomy" id="2690220"/>
    <lineage>
        <taxon>Eukaryota</taxon>
        <taxon>Rhodophyta</taxon>
        <taxon>Bangiophyceae</taxon>
        <taxon>Cyanidiales</taxon>
        <taxon>Cyanidiaceae</taxon>
        <taxon>Cyanidiococcus</taxon>
    </lineage>
</organism>
<feature type="compositionally biased region" description="Basic and acidic residues" evidence="2">
    <location>
        <begin position="32"/>
        <end position="44"/>
    </location>
</feature>
<evidence type="ECO:0000313" key="5">
    <source>
        <dbReference type="Proteomes" id="UP000530660"/>
    </source>
</evidence>
<feature type="compositionally biased region" description="Low complexity" evidence="2">
    <location>
        <begin position="9"/>
        <end position="23"/>
    </location>
</feature>
<feature type="region of interest" description="Disordered" evidence="2">
    <location>
        <begin position="154"/>
        <end position="203"/>
    </location>
</feature>
<keyword evidence="1" id="KW-0175">Coiled coil</keyword>
<comment type="caution">
    <text evidence="4">The sequence shown here is derived from an EMBL/GenBank/DDBJ whole genome shotgun (WGS) entry which is preliminary data.</text>
</comment>
<dbReference type="AlphaFoldDB" id="A0A7J7ISI8"/>
<dbReference type="Proteomes" id="UP000530660">
    <property type="component" value="Unassembled WGS sequence"/>
</dbReference>
<gene>
    <name evidence="4" type="ORF">F1559_004385</name>
</gene>
<feature type="region of interest" description="Disordered" evidence="2">
    <location>
        <begin position="270"/>
        <end position="291"/>
    </location>
</feature>
<feature type="region of interest" description="Disordered" evidence="2">
    <location>
        <begin position="1"/>
        <end position="57"/>
    </location>
</feature>
<feature type="domain" description="BZIP" evidence="3">
    <location>
        <begin position="283"/>
        <end position="333"/>
    </location>
</feature>
<dbReference type="PROSITE" id="PS50217">
    <property type="entry name" value="BZIP"/>
    <property type="match status" value="1"/>
</dbReference>
<dbReference type="InterPro" id="IPR046347">
    <property type="entry name" value="bZIP_sf"/>
</dbReference>
<proteinExistence type="predicted"/>
<protein>
    <recommendedName>
        <fullName evidence="3">BZIP domain-containing protein</fullName>
    </recommendedName>
</protein>
<dbReference type="SMART" id="SM00338">
    <property type="entry name" value="BRLZ"/>
    <property type="match status" value="1"/>
</dbReference>
<evidence type="ECO:0000259" key="3">
    <source>
        <dbReference type="PROSITE" id="PS50217"/>
    </source>
</evidence>
<sequence>MSAQGSSEQAPGAGTNPTPAAQTSPDGATQTPKREAVASERLALDDLAPGSADSFGSSSSALVQLASVATVAAAAAAQRQRYSFANFTQPLSPPTSFNLNGSDFNLPFPLTELRSLPTTTELLGSPTLLMQNTSVGLADEEDPLLRLLRQEGSFGGNQAADRPSSAAKRPRTRSPVDDAIGAGTVTRATADQDRAETNAERLSARPPAYEPVMGMPVTNEPTLTFASPRTERRAEPRQWSPGTPVIAPSIAAGASMDDSHAFENERIDRFSSASNERVPEGLRAERNRQAAAASRERRRAVVNDLEARNRVLSEQNAQAQIEVLTLKREMSELIRHFKAQLERQEREKMQLVTLIQQQRDRIAQLRKVEQDTADLMGLANVDEIGAGGATIKPKGKPKPASS</sequence>
<dbReference type="Gene3D" id="1.20.5.170">
    <property type="match status" value="1"/>
</dbReference>
<name>A0A7J7ISI8_9RHOD</name>
<dbReference type="InterPro" id="IPR004827">
    <property type="entry name" value="bZIP"/>
</dbReference>
<feature type="coiled-coil region" evidence="1">
    <location>
        <begin position="302"/>
        <end position="361"/>
    </location>
</feature>